<evidence type="ECO:0008006" key="3">
    <source>
        <dbReference type="Google" id="ProtNLM"/>
    </source>
</evidence>
<evidence type="ECO:0000313" key="2">
    <source>
        <dbReference type="Proteomes" id="UP000886602"/>
    </source>
</evidence>
<sequence length="93" mass="9537">METNTISAFLKKASEDEGLRKELVALAGRYGIALGSDELSEAALDQVAGGLLPAVNLSSPKLQTTLLSPGATLSFEGIKGTIGGRYKLGDGSV</sequence>
<comment type="caution">
    <text evidence="1">The sequence shown here is derived from an EMBL/GenBank/DDBJ whole genome shotgun (WGS) entry which is preliminary data.</text>
</comment>
<accession>A0A9D7IAN6</accession>
<protein>
    <recommendedName>
        <fullName evidence="3">Nif11 domain-containing protein</fullName>
    </recommendedName>
</protein>
<reference evidence="1" key="1">
    <citation type="submission" date="2020-10" db="EMBL/GenBank/DDBJ databases">
        <title>Connecting structure to function with the recovery of over 1000 high-quality activated sludge metagenome-assembled genomes encoding full-length rRNA genes using long-read sequencing.</title>
        <authorList>
            <person name="Singleton C.M."/>
            <person name="Petriglieri F."/>
            <person name="Kristensen J.M."/>
            <person name="Kirkegaard R.H."/>
            <person name="Michaelsen T.Y."/>
            <person name="Andersen M.H."/>
            <person name="Karst S.M."/>
            <person name="Dueholm M.S."/>
            <person name="Nielsen P.H."/>
            <person name="Albertsen M."/>
        </authorList>
    </citation>
    <scope>NUCLEOTIDE SEQUENCE</scope>
    <source>
        <strain evidence="1">EsbW_18-Q3-R4-48_MAXAC.044</strain>
    </source>
</reference>
<dbReference type="EMBL" id="JADJNC010000067">
    <property type="protein sequence ID" value="MBK7425372.1"/>
    <property type="molecule type" value="Genomic_DNA"/>
</dbReference>
<name>A0A9D7IAN6_9RHOO</name>
<gene>
    <name evidence="1" type="ORF">IPJ48_21100</name>
</gene>
<dbReference type="Proteomes" id="UP000886602">
    <property type="component" value="Unassembled WGS sequence"/>
</dbReference>
<dbReference type="AlphaFoldDB" id="A0A9D7IAN6"/>
<proteinExistence type="predicted"/>
<organism evidence="1 2">
    <name type="scientific">Candidatus Propionivibrio dominans</name>
    <dbReference type="NCBI Taxonomy" id="2954373"/>
    <lineage>
        <taxon>Bacteria</taxon>
        <taxon>Pseudomonadati</taxon>
        <taxon>Pseudomonadota</taxon>
        <taxon>Betaproteobacteria</taxon>
        <taxon>Rhodocyclales</taxon>
        <taxon>Rhodocyclaceae</taxon>
        <taxon>Propionivibrio</taxon>
    </lineage>
</organism>
<evidence type="ECO:0000313" key="1">
    <source>
        <dbReference type="EMBL" id="MBK7425372.1"/>
    </source>
</evidence>